<sequence>MEIVGYDTVGEGILDDVFSFELGPGKPLAVVGYDFKHIAVLFAPWAQVASNANNVCVSAWIALPSGVKYCCPTE</sequence>
<feature type="non-terminal residue" evidence="1">
    <location>
        <position position="74"/>
    </location>
</feature>
<comment type="caution">
    <text evidence="1">The sequence shown here is derived from an EMBL/GenBank/DDBJ whole genome shotgun (WGS) entry which is preliminary data.</text>
</comment>
<protein>
    <submittedName>
        <fullName evidence="1">Uncharacterized protein</fullName>
    </submittedName>
</protein>
<accession>X1D3I7</accession>
<organism evidence="1">
    <name type="scientific">marine sediment metagenome</name>
    <dbReference type="NCBI Taxonomy" id="412755"/>
    <lineage>
        <taxon>unclassified sequences</taxon>
        <taxon>metagenomes</taxon>
        <taxon>ecological metagenomes</taxon>
    </lineage>
</organism>
<name>X1D3I7_9ZZZZ</name>
<gene>
    <name evidence="1" type="ORF">S01H4_39872</name>
</gene>
<proteinExistence type="predicted"/>
<reference evidence="1" key="1">
    <citation type="journal article" date="2014" name="Front. Microbiol.">
        <title>High frequency of phylogenetically diverse reductive dehalogenase-homologous genes in deep subseafloor sedimentary metagenomes.</title>
        <authorList>
            <person name="Kawai M."/>
            <person name="Futagami T."/>
            <person name="Toyoda A."/>
            <person name="Takaki Y."/>
            <person name="Nishi S."/>
            <person name="Hori S."/>
            <person name="Arai W."/>
            <person name="Tsubouchi T."/>
            <person name="Morono Y."/>
            <person name="Uchiyama I."/>
            <person name="Ito T."/>
            <person name="Fujiyama A."/>
            <person name="Inagaki F."/>
            <person name="Takami H."/>
        </authorList>
    </citation>
    <scope>NUCLEOTIDE SEQUENCE</scope>
    <source>
        <strain evidence="1">Expedition CK06-06</strain>
    </source>
</reference>
<evidence type="ECO:0000313" key="1">
    <source>
        <dbReference type="EMBL" id="GAH02820.1"/>
    </source>
</evidence>
<dbReference type="EMBL" id="BART01021654">
    <property type="protein sequence ID" value="GAH02820.1"/>
    <property type="molecule type" value="Genomic_DNA"/>
</dbReference>
<dbReference type="AlphaFoldDB" id="X1D3I7"/>